<dbReference type="EMBL" id="JABBWM010000077">
    <property type="protein sequence ID" value="KAG2094861.1"/>
    <property type="molecule type" value="Genomic_DNA"/>
</dbReference>
<keyword evidence="1" id="KW-0812">Transmembrane</keyword>
<keyword evidence="1" id="KW-1133">Transmembrane helix</keyword>
<dbReference type="InterPro" id="IPR045340">
    <property type="entry name" value="DUF6533"/>
</dbReference>
<evidence type="ECO:0000259" key="2">
    <source>
        <dbReference type="Pfam" id="PF20151"/>
    </source>
</evidence>
<dbReference type="RefSeq" id="XP_041287674.1">
    <property type="nucleotide sequence ID" value="XM_041440662.1"/>
</dbReference>
<keyword evidence="4" id="KW-1185">Reference proteome</keyword>
<comment type="caution">
    <text evidence="3">The sequence shown here is derived from an EMBL/GenBank/DDBJ whole genome shotgun (WGS) entry which is preliminary data.</text>
</comment>
<evidence type="ECO:0000313" key="4">
    <source>
        <dbReference type="Proteomes" id="UP000823399"/>
    </source>
</evidence>
<dbReference type="Proteomes" id="UP000823399">
    <property type="component" value="Unassembled WGS sequence"/>
</dbReference>
<reference evidence="3" key="1">
    <citation type="journal article" date="2020" name="New Phytol.">
        <title>Comparative genomics reveals dynamic genome evolution in host specialist ectomycorrhizal fungi.</title>
        <authorList>
            <person name="Lofgren L.A."/>
            <person name="Nguyen N.H."/>
            <person name="Vilgalys R."/>
            <person name="Ruytinx J."/>
            <person name="Liao H.L."/>
            <person name="Branco S."/>
            <person name="Kuo A."/>
            <person name="LaButti K."/>
            <person name="Lipzen A."/>
            <person name="Andreopoulos W."/>
            <person name="Pangilinan J."/>
            <person name="Riley R."/>
            <person name="Hundley H."/>
            <person name="Na H."/>
            <person name="Barry K."/>
            <person name="Grigoriev I.V."/>
            <person name="Stajich J.E."/>
            <person name="Kennedy P.G."/>
        </authorList>
    </citation>
    <scope>NUCLEOTIDE SEQUENCE</scope>
    <source>
        <strain evidence="3">FC423</strain>
    </source>
</reference>
<proteinExistence type="predicted"/>
<dbReference type="Pfam" id="PF20151">
    <property type="entry name" value="DUF6533"/>
    <property type="match status" value="1"/>
</dbReference>
<gene>
    <name evidence="3" type="ORF">F5147DRAFT_763832</name>
</gene>
<dbReference type="OrthoDB" id="3251775at2759"/>
<dbReference type="AlphaFoldDB" id="A0A9P7EY98"/>
<dbReference type="GeneID" id="64702921"/>
<protein>
    <recommendedName>
        <fullName evidence="2">DUF6533 domain-containing protein</fullName>
    </recommendedName>
</protein>
<feature type="domain" description="DUF6533" evidence="2">
    <location>
        <begin position="176"/>
        <end position="211"/>
    </location>
</feature>
<name>A0A9P7EY98_9AGAM</name>
<feature type="transmembrane region" description="Helical" evidence="1">
    <location>
        <begin position="200"/>
        <end position="219"/>
    </location>
</feature>
<sequence length="236" mass="27046">MTRSFQVRCLTGATTKIVCSRPNAQISRSKCEFKCTSSGIGSSTTGGSACHYLIPKSLRGGCVFQGLITVFRTSSRSRISTMSTFVTTSTQYPRRYPGLDGFSACIVYKEADEYVRETQLFSPSNQFRWNIHRSTLQRPEVCNPQRTYALSVDSGDILGIFILIYFRLPLNLFIQTYDYICSLHVEWTFLLRSRLTKVKALYIIARYVPFFIVAADLVYMNFSRNEDRNTYINRLL</sequence>
<keyword evidence="1" id="KW-0472">Membrane</keyword>
<evidence type="ECO:0000256" key="1">
    <source>
        <dbReference type="SAM" id="Phobius"/>
    </source>
</evidence>
<accession>A0A9P7EY98</accession>
<organism evidence="3 4">
    <name type="scientific">Suillus discolor</name>
    <dbReference type="NCBI Taxonomy" id="1912936"/>
    <lineage>
        <taxon>Eukaryota</taxon>
        <taxon>Fungi</taxon>
        <taxon>Dikarya</taxon>
        <taxon>Basidiomycota</taxon>
        <taxon>Agaricomycotina</taxon>
        <taxon>Agaricomycetes</taxon>
        <taxon>Agaricomycetidae</taxon>
        <taxon>Boletales</taxon>
        <taxon>Suillineae</taxon>
        <taxon>Suillaceae</taxon>
        <taxon>Suillus</taxon>
    </lineage>
</organism>
<evidence type="ECO:0000313" key="3">
    <source>
        <dbReference type="EMBL" id="KAG2094861.1"/>
    </source>
</evidence>